<evidence type="ECO:0000313" key="2">
    <source>
        <dbReference type="EMBL" id="MDQ0422935.1"/>
    </source>
</evidence>
<gene>
    <name evidence="2" type="ORF">J2045_003985</name>
</gene>
<keyword evidence="3" id="KW-1185">Reference proteome</keyword>
<evidence type="ECO:0000313" key="3">
    <source>
        <dbReference type="Proteomes" id="UP001238496"/>
    </source>
</evidence>
<protein>
    <submittedName>
        <fullName evidence="2">Plasmid stabilization system protein ParE</fullName>
    </submittedName>
</protein>
<dbReference type="Pfam" id="PF05016">
    <property type="entry name" value="ParE_toxin"/>
    <property type="match status" value="1"/>
</dbReference>
<dbReference type="InterPro" id="IPR035093">
    <property type="entry name" value="RelE/ParE_toxin_dom_sf"/>
</dbReference>
<sequence length="117" mass="13731">MGAVLFHPIADGDQDEIYRWTAENWGEGQAVAYLTGLHAHLQLLAQSPGLWRPLSSRLTVLIKTDEPIYVTRYRMHYVFFRRLPEDGLGVLRLFDVRRDMPRKLRRELIQMARDPLQ</sequence>
<organism evidence="2 3">
    <name type="scientific">Peteryoungia aggregata LMG 23059</name>
    <dbReference type="NCBI Taxonomy" id="1368425"/>
    <lineage>
        <taxon>Bacteria</taxon>
        <taxon>Pseudomonadati</taxon>
        <taxon>Pseudomonadota</taxon>
        <taxon>Alphaproteobacteria</taxon>
        <taxon>Hyphomicrobiales</taxon>
        <taxon>Rhizobiaceae</taxon>
        <taxon>Peteryoungia</taxon>
    </lineage>
</organism>
<accession>A0ABU0GEA7</accession>
<dbReference type="RefSeq" id="WP_307376122.1">
    <property type="nucleotide sequence ID" value="NZ_JAUSUW010000014.1"/>
</dbReference>
<dbReference type="Proteomes" id="UP001238496">
    <property type="component" value="Unassembled WGS sequence"/>
</dbReference>
<dbReference type="Gene3D" id="3.30.2310.20">
    <property type="entry name" value="RelE-like"/>
    <property type="match status" value="1"/>
</dbReference>
<comment type="caution">
    <text evidence="2">The sequence shown here is derived from an EMBL/GenBank/DDBJ whole genome shotgun (WGS) entry which is preliminary data.</text>
</comment>
<dbReference type="InterPro" id="IPR007712">
    <property type="entry name" value="RelE/ParE_toxin"/>
</dbReference>
<evidence type="ECO:0000256" key="1">
    <source>
        <dbReference type="ARBA" id="ARBA00022649"/>
    </source>
</evidence>
<proteinExistence type="predicted"/>
<dbReference type="EMBL" id="JAUSUW010000014">
    <property type="protein sequence ID" value="MDQ0422935.1"/>
    <property type="molecule type" value="Genomic_DNA"/>
</dbReference>
<reference evidence="2 3" key="1">
    <citation type="submission" date="2023-07" db="EMBL/GenBank/DDBJ databases">
        <title>Genomic Encyclopedia of Type Strains, Phase IV (KMG-IV): sequencing the most valuable type-strain genomes for metagenomic binning, comparative biology and taxonomic classification.</title>
        <authorList>
            <person name="Goeker M."/>
        </authorList>
    </citation>
    <scope>NUCLEOTIDE SEQUENCE [LARGE SCALE GENOMIC DNA]</scope>
    <source>
        <strain evidence="2 3">DSM 1111</strain>
    </source>
</reference>
<keyword evidence="1" id="KW-1277">Toxin-antitoxin system</keyword>
<name>A0ABU0GEA7_9HYPH</name>